<comment type="caution">
    <text evidence="2">The sequence shown here is derived from an EMBL/GenBank/DDBJ whole genome shotgun (WGS) entry which is preliminary data.</text>
</comment>
<dbReference type="AlphaFoldDB" id="H3KGI6"/>
<sequence>MLEWEAALCRFPENESAPESAQKVNFTESHRWAQALEPNFQAPCGARRGSPAPHPKKPPHRHVLTVCGASAYVPEGGTDVQET</sequence>
<dbReference type="HOGENOM" id="CLU_2541349_0_0_4"/>
<name>H3KGI6_9BURK</name>
<evidence type="ECO:0000313" key="3">
    <source>
        <dbReference type="Proteomes" id="UP000004956"/>
    </source>
</evidence>
<feature type="region of interest" description="Disordered" evidence="1">
    <location>
        <begin position="41"/>
        <end position="61"/>
    </location>
</feature>
<keyword evidence="3" id="KW-1185">Reference proteome</keyword>
<proteinExistence type="predicted"/>
<gene>
    <name evidence="2" type="ORF">HMPREF9440_01866</name>
</gene>
<accession>H3KGI6</accession>
<protein>
    <submittedName>
        <fullName evidence="2">Uncharacterized protein</fullName>
    </submittedName>
</protein>
<reference evidence="2 3" key="1">
    <citation type="submission" date="2011-11" db="EMBL/GenBank/DDBJ databases">
        <authorList>
            <person name="Weinstock G."/>
            <person name="Sodergren E."/>
            <person name="Clifton S."/>
            <person name="Fulton L."/>
            <person name="Fulton B."/>
            <person name="Courtney L."/>
            <person name="Fronick C."/>
            <person name="Harrison M."/>
            <person name="Strong C."/>
            <person name="Farmer C."/>
            <person name="Delahaunty K."/>
            <person name="Markovic C."/>
            <person name="Hall O."/>
            <person name="Minx P."/>
            <person name="Tomlinson C."/>
            <person name="Mitreva M."/>
            <person name="Hou S."/>
            <person name="Chen J."/>
            <person name="Wollam A."/>
            <person name="Pepin K.H."/>
            <person name="Johnson M."/>
            <person name="Bhonagiri V."/>
            <person name="Zhang X."/>
            <person name="Suruliraj S."/>
            <person name="Warren W."/>
            <person name="Chinwalla A."/>
            <person name="Mardis E.R."/>
            <person name="Wilson R.K."/>
        </authorList>
    </citation>
    <scope>NUCLEOTIDE SEQUENCE [LARGE SCALE GENOMIC DNA]</scope>
    <source>
        <strain evidence="2 3">YIT 11816</strain>
    </source>
</reference>
<organism evidence="2 3">
    <name type="scientific">Sutterella parvirubra YIT 11816</name>
    <dbReference type="NCBI Taxonomy" id="762967"/>
    <lineage>
        <taxon>Bacteria</taxon>
        <taxon>Pseudomonadati</taxon>
        <taxon>Pseudomonadota</taxon>
        <taxon>Betaproteobacteria</taxon>
        <taxon>Burkholderiales</taxon>
        <taxon>Sutterellaceae</taxon>
        <taxon>Sutterella</taxon>
    </lineage>
</organism>
<evidence type="ECO:0000256" key="1">
    <source>
        <dbReference type="SAM" id="MobiDB-lite"/>
    </source>
</evidence>
<evidence type="ECO:0000313" key="2">
    <source>
        <dbReference type="EMBL" id="EHY30763.1"/>
    </source>
</evidence>
<dbReference type="Proteomes" id="UP000004956">
    <property type="component" value="Unassembled WGS sequence"/>
</dbReference>
<dbReference type="EMBL" id="AFBQ01000282">
    <property type="protein sequence ID" value="EHY30763.1"/>
    <property type="molecule type" value="Genomic_DNA"/>
</dbReference>